<evidence type="ECO:0000256" key="3">
    <source>
        <dbReference type="ARBA" id="ARBA00022552"/>
    </source>
</evidence>
<sequence length="392" mass="43872">MESFRLNKTIATRVVQGHPWIYRNELPKLPLDFPPGELVELADPKGRFIAIGYCNPKSVISVRILSREREKIDGDFFLRKIAGADAYRKRFYAGEESYRVVYSEADLLPGLIVDRYGSYIVIQVLTAGMERHTESILAAIESLFSPQAIVARNDIPSRALEGFPVERKVLSGKLEPPVVILKNGLAFEIDLLEGQKTGFFLDQSENYLQLEGLVAGGEVLDTFCYTGGWSVHAARFGAKAVIGIDASEGALDLARRNAARNGFESRCRFEAGNVFDLLKAQEGEGREYDCIILDPPSFVKRRKEIENAVRGYKEINLRAMKLLRPGGFLLTCSCSYHLSEGRFREILLDAARDVGRTLRLVTLRSQAKDHPVLLSLPETEYLKCIVLQVLSP</sequence>
<dbReference type="CDD" id="cd02440">
    <property type="entry name" value="AdoMet_MTases"/>
    <property type="match status" value="1"/>
</dbReference>
<feature type="domain" description="PUA" evidence="9">
    <location>
        <begin position="5"/>
        <end position="86"/>
    </location>
</feature>
<evidence type="ECO:0000256" key="5">
    <source>
        <dbReference type="ARBA" id="ARBA00022679"/>
    </source>
</evidence>
<evidence type="ECO:0000313" key="11">
    <source>
        <dbReference type="Proteomes" id="UP000534783"/>
    </source>
</evidence>
<name>A0A7X6DRQ3_9BACT</name>
<accession>A0A7X6DRQ3</accession>
<dbReference type="Pfam" id="PF10672">
    <property type="entry name" value="Methyltrans_SAM"/>
    <property type="match status" value="1"/>
</dbReference>
<dbReference type="InterPro" id="IPR019614">
    <property type="entry name" value="SAM-dep_methyl-trfase"/>
</dbReference>
<protein>
    <submittedName>
        <fullName evidence="10">Class I SAM-dependent rRNA methyltransferase</fullName>
    </submittedName>
</protein>
<evidence type="ECO:0000259" key="9">
    <source>
        <dbReference type="SMART" id="SM00359"/>
    </source>
</evidence>
<evidence type="ECO:0000256" key="2">
    <source>
        <dbReference type="ARBA" id="ARBA00022490"/>
    </source>
</evidence>
<evidence type="ECO:0000256" key="6">
    <source>
        <dbReference type="ARBA" id="ARBA00022691"/>
    </source>
</evidence>
<dbReference type="AlphaFoldDB" id="A0A7X6DRQ3"/>
<proteinExistence type="inferred from homology"/>
<dbReference type="InterPro" id="IPR041532">
    <property type="entry name" value="RlmI-like_PUA"/>
</dbReference>
<comment type="similarity">
    <text evidence="8">Belongs to the methyltransferase superfamily. RlmI family.</text>
</comment>
<keyword evidence="3" id="KW-0698">rRNA processing</keyword>
<dbReference type="PANTHER" id="PTHR42873:SF1">
    <property type="entry name" value="S-ADENOSYLMETHIONINE-DEPENDENT METHYLTRANSFERASE DOMAIN-CONTAINING PROTEIN"/>
    <property type="match status" value="1"/>
</dbReference>
<dbReference type="InterPro" id="IPR036974">
    <property type="entry name" value="PUA_sf"/>
</dbReference>
<keyword evidence="5 10" id="KW-0808">Transferase</keyword>
<dbReference type="Gene3D" id="2.30.130.10">
    <property type="entry name" value="PUA domain"/>
    <property type="match status" value="1"/>
</dbReference>
<dbReference type="CDD" id="cd21153">
    <property type="entry name" value="PUA_RlmI"/>
    <property type="match status" value="1"/>
</dbReference>
<dbReference type="SUPFAM" id="SSF88697">
    <property type="entry name" value="PUA domain-like"/>
    <property type="match status" value="1"/>
</dbReference>
<dbReference type="Gene3D" id="3.30.750.80">
    <property type="entry name" value="RNA methyltransferase domain (HRMD) like"/>
    <property type="match status" value="1"/>
</dbReference>
<gene>
    <name evidence="10" type="ORF">MNODULE_15430</name>
</gene>
<dbReference type="SMART" id="SM00359">
    <property type="entry name" value="PUA"/>
    <property type="match status" value="1"/>
</dbReference>
<dbReference type="Gene3D" id="3.40.50.150">
    <property type="entry name" value="Vaccinia Virus protein VP39"/>
    <property type="match status" value="1"/>
</dbReference>
<dbReference type="GO" id="GO:0032259">
    <property type="term" value="P:methylation"/>
    <property type="evidence" value="ECO:0007669"/>
    <property type="project" value="UniProtKB-KW"/>
</dbReference>
<keyword evidence="7" id="KW-0694">RNA-binding</keyword>
<dbReference type="PROSITE" id="PS50890">
    <property type="entry name" value="PUA"/>
    <property type="match status" value="1"/>
</dbReference>
<dbReference type="RefSeq" id="WP_168061538.1">
    <property type="nucleotide sequence ID" value="NZ_VTOW01000003.1"/>
</dbReference>
<keyword evidence="6" id="KW-0949">S-adenosyl-L-methionine</keyword>
<dbReference type="GO" id="GO:0003723">
    <property type="term" value="F:RNA binding"/>
    <property type="evidence" value="ECO:0007669"/>
    <property type="project" value="UniProtKB-KW"/>
</dbReference>
<reference evidence="10 11" key="1">
    <citation type="journal article" date="2020" name="Nature">
        <title>Bacterial chemolithoautotrophy via manganese oxidation.</title>
        <authorList>
            <person name="Yu H."/>
            <person name="Leadbetter J.R."/>
        </authorList>
    </citation>
    <scope>NUCLEOTIDE SEQUENCE [LARGE SCALE GENOMIC DNA]</scope>
    <source>
        <strain evidence="10 11">Mn-1</strain>
    </source>
</reference>
<evidence type="ECO:0000256" key="4">
    <source>
        <dbReference type="ARBA" id="ARBA00022603"/>
    </source>
</evidence>
<keyword evidence="2" id="KW-0963">Cytoplasm</keyword>
<dbReference type="PANTHER" id="PTHR42873">
    <property type="entry name" value="RIBOSOMAL RNA LARGE SUBUNIT METHYLTRANSFERASE"/>
    <property type="match status" value="1"/>
</dbReference>
<comment type="caution">
    <text evidence="10">The sequence shown here is derived from an EMBL/GenBank/DDBJ whole genome shotgun (WGS) entry which is preliminary data.</text>
</comment>
<evidence type="ECO:0000313" key="10">
    <source>
        <dbReference type="EMBL" id="NKE72140.1"/>
    </source>
</evidence>
<comment type="subcellular location">
    <subcellularLocation>
        <location evidence="1">Cytoplasm</location>
    </subcellularLocation>
</comment>
<dbReference type="SUPFAM" id="SSF53335">
    <property type="entry name" value="S-adenosyl-L-methionine-dependent methyltransferases"/>
    <property type="match status" value="1"/>
</dbReference>
<dbReference type="EMBL" id="VTOW01000003">
    <property type="protein sequence ID" value="NKE72140.1"/>
    <property type="molecule type" value="Genomic_DNA"/>
</dbReference>
<dbReference type="InterPro" id="IPR015947">
    <property type="entry name" value="PUA-like_sf"/>
</dbReference>
<dbReference type="Pfam" id="PF17785">
    <property type="entry name" value="PUA_3"/>
    <property type="match status" value="1"/>
</dbReference>
<dbReference type="InterPro" id="IPR029063">
    <property type="entry name" value="SAM-dependent_MTases_sf"/>
</dbReference>
<evidence type="ECO:0000256" key="8">
    <source>
        <dbReference type="ARBA" id="ARBA00038091"/>
    </source>
</evidence>
<evidence type="ECO:0000256" key="7">
    <source>
        <dbReference type="ARBA" id="ARBA00022884"/>
    </source>
</evidence>
<dbReference type="GO" id="GO:0008168">
    <property type="term" value="F:methyltransferase activity"/>
    <property type="evidence" value="ECO:0007669"/>
    <property type="project" value="UniProtKB-KW"/>
</dbReference>
<dbReference type="GO" id="GO:0006364">
    <property type="term" value="P:rRNA processing"/>
    <property type="evidence" value="ECO:0007669"/>
    <property type="project" value="UniProtKB-KW"/>
</dbReference>
<evidence type="ECO:0000256" key="1">
    <source>
        <dbReference type="ARBA" id="ARBA00004496"/>
    </source>
</evidence>
<keyword evidence="4 10" id="KW-0489">Methyltransferase</keyword>
<dbReference type="Proteomes" id="UP000534783">
    <property type="component" value="Unassembled WGS sequence"/>
</dbReference>
<dbReference type="CDD" id="cd11572">
    <property type="entry name" value="RlmI_M_like"/>
    <property type="match status" value="1"/>
</dbReference>
<dbReference type="InterPro" id="IPR002478">
    <property type="entry name" value="PUA"/>
</dbReference>
<organism evidence="10 11">
    <name type="scientific">Candidatus Manganitrophus noduliformans</name>
    <dbReference type="NCBI Taxonomy" id="2606439"/>
    <lineage>
        <taxon>Bacteria</taxon>
        <taxon>Pseudomonadati</taxon>
        <taxon>Nitrospirota</taxon>
        <taxon>Nitrospiria</taxon>
        <taxon>Candidatus Troglogloeales</taxon>
        <taxon>Candidatus Manganitrophaceae</taxon>
        <taxon>Candidatus Manganitrophus</taxon>
    </lineage>
</organism>
<dbReference type="GO" id="GO:0005737">
    <property type="term" value="C:cytoplasm"/>
    <property type="evidence" value="ECO:0007669"/>
    <property type="project" value="UniProtKB-SubCell"/>
</dbReference>
<keyword evidence="11" id="KW-1185">Reference proteome</keyword>